<protein>
    <submittedName>
        <fullName evidence="6">Putative membrane-bound dehydrogenase domain-containing protein</fullName>
    </submittedName>
</protein>
<dbReference type="InterPro" id="IPR011042">
    <property type="entry name" value="6-blade_b-propeller_TolB-like"/>
</dbReference>
<keyword evidence="3 4" id="KW-0408">Iron</keyword>
<evidence type="ECO:0000259" key="5">
    <source>
        <dbReference type="PROSITE" id="PS51007"/>
    </source>
</evidence>
<dbReference type="PANTHER" id="PTHR33546">
    <property type="entry name" value="LARGE, MULTIFUNCTIONAL SECRETED PROTEIN-RELATED"/>
    <property type="match status" value="1"/>
</dbReference>
<gene>
    <name evidence="6" type="ORF">SAMN05660293_01823</name>
</gene>
<dbReference type="PANTHER" id="PTHR33546:SF1">
    <property type="entry name" value="LARGE, MULTIFUNCTIONAL SECRETED PROTEIN"/>
    <property type="match status" value="1"/>
</dbReference>
<dbReference type="InterPro" id="IPR011041">
    <property type="entry name" value="Quinoprot_gluc/sorb_DH_b-prop"/>
</dbReference>
<dbReference type="InterPro" id="IPR029475">
    <property type="entry name" value="DUF6807"/>
</dbReference>
<proteinExistence type="predicted"/>
<dbReference type="GO" id="GO:0009055">
    <property type="term" value="F:electron transfer activity"/>
    <property type="evidence" value="ECO:0007669"/>
    <property type="project" value="InterPro"/>
</dbReference>
<accession>A0A1T5DQT2</accession>
<dbReference type="NCBIfam" id="TIGR02604">
    <property type="entry name" value="Piru_Ver_Nterm"/>
    <property type="match status" value="1"/>
</dbReference>
<dbReference type="Pfam" id="PF00034">
    <property type="entry name" value="Cytochrom_C"/>
    <property type="match status" value="1"/>
</dbReference>
<evidence type="ECO:0000313" key="7">
    <source>
        <dbReference type="Proteomes" id="UP000190897"/>
    </source>
</evidence>
<evidence type="ECO:0000313" key="6">
    <source>
        <dbReference type="EMBL" id="SKB74054.1"/>
    </source>
</evidence>
<keyword evidence="2 4" id="KW-0479">Metal-binding</keyword>
<dbReference type="SUPFAM" id="SSF46626">
    <property type="entry name" value="Cytochrome c"/>
    <property type="match status" value="1"/>
</dbReference>
<dbReference type="Proteomes" id="UP000190897">
    <property type="component" value="Unassembled WGS sequence"/>
</dbReference>
<dbReference type="InterPro" id="IPR009056">
    <property type="entry name" value="Cyt_c-like_dom"/>
</dbReference>
<evidence type="ECO:0000256" key="4">
    <source>
        <dbReference type="PROSITE-ProRule" id="PRU00433"/>
    </source>
</evidence>
<dbReference type="Gene3D" id="1.25.10.10">
    <property type="entry name" value="Leucine-rich Repeat Variant"/>
    <property type="match status" value="1"/>
</dbReference>
<dbReference type="Pfam" id="PF23500">
    <property type="entry name" value="DUF7133"/>
    <property type="match status" value="1"/>
</dbReference>
<evidence type="ECO:0000256" key="1">
    <source>
        <dbReference type="ARBA" id="ARBA00022617"/>
    </source>
</evidence>
<dbReference type="GO" id="GO:0046872">
    <property type="term" value="F:metal ion binding"/>
    <property type="evidence" value="ECO:0007669"/>
    <property type="project" value="UniProtKB-KW"/>
</dbReference>
<dbReference type="STRING" id="651661.SAMN05660293_01823"/>
<dbReference type="RefSeq" id="WP_082214368.1">
    <property type="nucleotide sequence ID" value="NZ_FUZA01000002.1"/>
</dbReference>
<sequence length="1280" mass="142562">MQIVRSAPLFIIFLLLNFGYNFRNSTEEIKKTPVAANSLSAVQNEAEETISIFSGTDKKPILVQNAKAGFRPYLHPITAPDGKGVLTEYSPGHHKHQTGIYWGYTRVNGRDYFHHPDGDYWKRVSAKVTEAKGTEVKWQTVYNLLDSTGKAVLTETQNWSMRFKDGKYLLDLEWNGEAQTDVTIGKYDYGGLFVRMPWKEGIKGEVVNAARQKNEKAEGQAAMWVDIGMQVEGRDNLAHIAILDHPENKGYPQTWRVDTQLGAGPARARKADWHIKKGETETIKHELVIYTGELNDVELNKTFGEFIGNNGTYNTAALWAIAQKEGREAKFLNAQEAVAAMTIKDGFQVNAYASEPMMTQPMAFCWDDKGRMWIAENKDYESRGKGFSNAGDSRILILEDTNGDGVADSRKVFMEGIAFPSAIAVGFDGVFVGAPPNLLFVPDKNGDDKADMENIEVRLTGWGIRDRHETLNSFHWGPDGWLYGLQGFATPSKVGKPKDKGKLYKHKDPFPENFEVENGVDINGGVWRYHPTKNIFEVVAHGFSNPWGIDYDAKGQLLMTACVIPHLWHVVPGGIYHRQGGQHFNPYVYNDIKTIADHTHRSAHGGARVYLSDAFPESERGKIFMANIHEHGILSDILTPKGSGFSGKHGDDFMMANNAQWVGFSMEIGPEGGMYVLDWHDADICGSDVLNSETGRIFRIMPKVSNAENWKGRYDDLAKMSDVALANLQTSKSEWHARRARIILQNRAGKGAFSKEAHQKLVDIYLKDGNADYRLRAMWALQVTNGLDVTALSGALEDKDAYIRAWAIQFLCETNKPSQETVAKFVKLAKDDPSPVVRLYLASALQRMDQSQRWSIAENLLAHQMDADDHNIPKMIWYGIEPLVKTSPAKALEMAGKSKIPMVTQFIARRSVDADAVEAVVSAIGKMPANHLALMEGMRDGLEGRTDIKTPANWKAVYAKLKQANEPAAKLALEISQHFGDTEAAKNFLVTLKNANAPVDQRRKALQALAIRQRPELVNELPTLLNNNDLKLDAIRAMAGYDSEALGKLLLDQYPKFDASEKAEAIQTLASRPKSGWLLTQAISKNVIPKKDIPTYVARQLRRVVGSGFVEVWGPIDHVAFDEKAYKKYKGLLTDKSVSEASRNHGRMIFQRTCAPCHKLYGEGGIIGPELTGSNRANLDYLLGNILDPSGEIQDDYKMVVVTTRDGRTYVGNVAKETERQVTLRIVGQDAVAINKSDIQTREVTPVSMMPSGLLEALSDKEVTELVAYLRTTAQVELPK</sequence>
<dbReference type="OrthoDB" id="9808161at2"/>
<dbReference type="NCBIfam" id="TIGR02603">
    <property type="entry name" value="CxxCH_TIGR02603"/>
    <property type="match status" value="1"/>
</dbReference>
<dbReference type="SUPFAM" id="SSF48371">
    <property type="entry name" value="ARM repeat"/>
    <property type="match status" value="1"/>
</dbReference>
<evidence type="ECO:0000256" key="2">
    <source>
        <dbReference type="ARBA" id="ARBA00022723"/>
    </source>
</evidence>
<dbReference type="GO" id="GO:0020037">
    <property type="term" value="F:heme binding"/>
    <property type="evidence" value="ECO:0007669"/>
    <property type="project" value="InterPro"/>
</dbReference>
<dbReference type="Gene3D" id="1.10.760.10">
    <property type="entry name" value="Cytochrome c-like domain"/>
    <property type="match status" value="1"/>
</dbReference>
<feature type="domain" description="Cytochrome c" evidence="5">
    <location>
        <begin position="1141"/>
        <end position="1274"/>
    </location>
</feature>
<dbReference type="AlphaFoldDB" id="A0A1T5DQT2"/>
<dbReference type="EMBL" id="FUZA01000002">
    <property type="protein sequence ID" value="SKB74054.1"/>
    <property type="molecule type" value="Genomic_DNA"/>
</dbReference>
<dbReference type="SUPFAM" id="SSF50952">
    <property type="entry name" value="Soluble quinoprotein glucose dehydrogenase"/>
    <property type="match status" value="1"/>
</dbReference>
<evidence type="ECO:0000256" key="3">
    <source>
        <dbReference type="ARBA" id="ARBA00023004"/>
    </source>
</evidence>
<dbReference type="InterPro" id="IPR036909">
    <property type="entry name" value="Cyt_c-like_dom_sf"/>
</dbReference>
<dbReference type="InterPro" id="IPR013427">
    <property type="entry name" value="Haem-bd_dom_put"/>
</dbReference>
<keyword evidence="7" id="KW-1185">Reference proteome</keyword>
<reference evidence="7" key="1">
    <citation type="submission" date="2017-02" db="EMBL/GenBank/DDBJ databases">
        <authorList>
            <person name="Varghese N."/>
            <person name="Submissions S."/>
        </authorList>
    </citation>
    <scope>NUCLEOTIDE SEQUENCE [LARGE SCALE GENOMIC DNA]</scope>
    <source>
        <strain evidence="7">DSM 22270</strain>
    </source>
</reference>
<organism evidence="6 7">
    <name type="scientific">Dyadobacter psychrophilus</name>
    <dbReference type="NCBI Taxonomy" id="651661"/>
    <lineage>
        <taxon>Bacteria</taxon>
        <taxon>Pseudomonadati</taxon>
        <taxon>Bacteroidota</taxon>
        <taxon>Cytophagia</taxon>
        <taxon>Cytophagales</taxon>
        <taxon>Spirosomataceae</taxon>
        <taxon>Dyadobacter</taxon>
    </lineage>
</organism>
<keyword evidence="1 4" id="KW-0349">Heme</keyword>
<dbReference type="InterPro" id="IPR055557">
    <property type="entry name" value="DUF7133"/>
</dbReference>
<dbReference type="Pfam" id="PF13646">
    <property type="entry name" value="HEAT_2"/>
    <property type="match status" value="1"/>
</dbReference>
<dbReference type="InterPro" id="IPR011989">
    <property type="entry name" value="ARM-like"/>
</dbReference>
<dbReference type="InterPro" id="IPR016024">
    <property type="entry name" value="ARM-type_fold"/>
</dbReference>
<name>A0A1T5DQT2_9BACT</name>
<dbReference type="Gene3D" id="2.120.10.30">
    <property type="entry name" value="TolB, C-terminal domain"/>
    <property type="match status" value="1"/>
</dbReference>
<dbReference type="Pfam" id="PF14100">
    <property type="entry name" value="DUF6807"/>
    <property type="match status" value="1"/>
</dbReference>
<dbReference type="InterPro" id="IPR013428">
    <property type="entry name" value="Membrane-bound_put_N"/>
</dbReference>
<dbReference type="PROSITE" id="PS51007">
    <property type="entry name" value="CYTC"/>
    <property type="match status" value="1"/>
</dbReference>